<evidence type="ECO:0000256" key="3">
    <source>
        <dbReference type="ARBA" id="ARBA00013014"/>
    </source>
</evidence>
<feature type="domain" description="Ketopantoate reductase C-terminal" evidence="11">
    <location>
        <begin position="183"/>
        <end position="309"/>
    </location>
</feature>
<dbReference type="InterPro" id="IPR003710">
    <property type="entry name" value="ApbA"/>
</dbReference>
<dbReference type="GO" id="GO:0005737">
    <property type="term" value="C:cytoplasm"/>
    <property type="evidence" value="ECO:0007669"/>
    <property type="project" value="TreeGrafter"/>
</dbReference>
<dbReference type="EMBL" id="ABZS01000035">
    <property type="protein sequence ID" value="EEP60975.1"/>
    <property type="molecule type" value="Genomic_DNA"/>
</dbReference>
<comment type="caution">
    <text evidence="12">The sequence shown here is derived from an EMBL/GenBank/DDBJ whole genome shotgun (WGS) entry which is preliminary data.</text>
</comment>
<protein>
    <recommendedName>
        <fullName evidence="4 9">2-dehydropantoate 2-reductase</fullName>
        <ecNumber evidence="3 9">1.1.1.169</ecNumber>
    </recommendedName>
    <alternativeName>
        <fullName evidence="7 9">Ketopantoate reductase</fullName>
    </alternativeName>
</protein>
<dbReference type="EC" id="1.1.1.169" evidence="3 9"/>
<proteinExistence type="inferred from homology"/>
<reference evidence="12 13" key="1">
    <citation type="submission" date="2009-04" db="EMBL/GenBank/DDBJ databases">
        <authorList>
            <person name="Reysenbach A.-L."/>
            <person name="Heidelberg J.F."/>
            <person name="Nelson W.C."/>
        </authorList>
    </citation>
    <scope>NUCLEOTIDE SEQUENCE [LARGE SCALE GENOMIC DNA]</scope>
    <source>
        <strain evidence="12 13">SS-5</strain>
    </source>
</reference>
<dbReference type="AlphaFoldDB" id="C4FIW9"/>
<evidence type="ECO:0000313" key="13">
    <source>
        <dbReference type="Proteomes" id="UP000005540"/>
    </source>
</evidence>
<comment type="pathway">
    <text evidence="1 9">Cofactor biosynthesis; (R)-pantothenate biosynthesis; (R)-pantoate from 3-methyl-2-oxobutanoate: step 2/2.</text>
</comment>
<evidence type="ECO:0000256" key="8">
    <source>
        <dbReference type="ARBA" id="ARBA00048793"/>
    </source>
</evidence>
<dbReference type="InterPro" id="IPR050838">
    <property type="entry name" value="Ketopantoate_reductase"/>
</dbReference>
<dbReference type="NCBIfam" id="TIGR00745">
    <property type="entry name" value="apbA_panE"/>
    <property type="match status" value="1"/>
</dbReference>
<dbReference type="PANTHER" id="PTHR43765">
    <property type="entry name" value="2-DEHYDROPANTOATE 2-REDUCTASE-RELATED"/>
    <property type="match status" value="1"/>
</dbReference>
<dbReference type="UniPathway" id="UPA00028">
    <property type="reaction ID" value="UER00004"/>
</dbReference>
<dbReference type="InterPro" id="IPR013328">
    <property type="entry name" value="6PGD_dom2"/>
</dbReference>
<evidence type="ECO:0000313" key="12">
    <source>
        <dbReference type="EMBL" id="EEP60975.1"/>
    </source>
</evidence>
<evidence type="ECO:0000259" key="10">
    <source>
        <dbReference type="Pfam" id="PF02558"/>
    </source>
</evidence>
<dbReference type="SUPFAM" id="SSF51735">
    <property type="entry name" value="NAD(P)-binding Rossmann-fold domains"/>
    <property type="match status" value="1"/>
</dbReference>
<evidence type="ECO:0000256" key="5">
    <source>
        <dbReference type="ARBA" id="ARBA00022857"/>
    </source>
</evidence>
<keyword evidence="5 9" id="KW-0521">NADP</keyword>
<dbReference type="Proteomes" id="UP000005540">
    <property type="component" value="Unassembled WGS sequence"/>
</dbReference>
<evidence type="ECO:0000256" key="4">
    <source>
        <dbReference type="ARBA" id="ARBA00019465"/>
    </source>
</evidence>
<dbReference type="GO" id="GO:0008677">
    <property type="term" value="F:2-dehydropantoate 2-reductase activity"/>
    <property type="evidence" value="ECO:0007669"/>
    <property type="project" value="UniProtKB-EC"/>
</dbReference>
<dbReference type="Pfam" id="PF08546">
    <property type="entry name" value="ApbA_C"/>
    <property type="match status" value="1"/>
</dbReference>
<gene>
    <name evidence="12" type="primary">panE</name>
    <name evidence="12" type="ORF">SULYE_0509</name>
</gene>
<dbReference type="RefSeq" id="WP_007546123.1">
    <property type="nucleotide sequence ID" value="NZ_ABZS01000035.1"/>
</dbReference>
<dbReference type="GO" id="GO:0050661">
    <property type="term" value="F:NADP binding"/>
    <property type="evidence" value="ECO:0007669"/>
    <property type="project" value="TreeGrafter"/>
</dbReference>
<dbReference type="OrthoDB" id="9793586at2"/>
<keyword evidence="13" id="KW-1185">Reference proteome</keyword>
<evidence type="ECO:0000256" key="1">
    <source>
        <dbReference type="ARBA" id="ARBA00004994"/>
    </source>
</evidence>
<keyword evidence="9" id="KW-0566">Pantothenate biosynthesis</keyword>
<sequence>MKNILVVGLGAVGTVFATFLKESKHNVYGLVKDYHLEFVKDNTLHVEGIWGNHKAKLDLITSGIEDLKDIDFDLIIVAVKSFDTEETIKKILPLIKPKTKILLTQNGYGNYETASKYIDKSKILLGRVIFGSKLIEPFHAYITVNADDVRIGQPENLLEDKEVLNVVCTIKHAGIPASFSKDVYKVLWDKILYNCALNPLGALLECSYGMLKENKETKEIMDLIIDEIFQVAKLNNIRLNFDNPEDYKKLFYEKLIPPTKDHFPSMYYDLKSGKRTEIDALNGAIVKLGENVGYLPRVNFTITNLIKFREKKLIKS</sequence>
<comment type="similarity">
    <text evidence="2 9">Belongs to the ketopantoate reductase family.</text>
</comment>
<comment type="catalytic activity">
    <reaction evidence="8 9">
        <text>(R)-pantoate + NADP(+) = 2-dehydropantoate + NADPH + H(+)</text>
        <dbReference type="Rhea" id="RHEA:16233"/>
        <dbReference type="ChEBI" id="CHEBI:11561"/>
        <dbReference type="ChEBI" id="CHEBI:15378"/>
        <dbReference type="ChEBI" id="CHEBI:15980"/>
        <dbReference type="ChEBI" id="CHEBI:57783"/>
        <dbReference type="ChEBI" id="CHEBI:58349"/>
        <dbReference type="EC" id="1.1.1.169"/>
    </reaction>
</comment>
<feature type="domain" description="Ketopantoate reductase N-terminal" evidence="10">
    <location>
        <begin position="4"/>
        <end position="154"/>
    </location>
</feature>
<dbReference type="InterPro" id="IPR013332">
    <property type="entry name" value="KPR_N"/>
</dbReference>
<dbReference type="PANTHER" id="PTHR43765:SF2">
    <property type="entry name" value="2-DEHYDROPANTOATE 2-REDUCTASE"/>
    <property type="match status" value="1"/>
</dbReference>
<dbReference type="Gene3D" id="3.40.50.720">
    <property type="entry name" value="NAD(P)-binding Rossmann-like Domain"/>
    <property type="match status" value="1"/>
</dbReference>
<dbReference type="GO" id="GO:0015940">
    <property type="term" value="P:pantothenate biosynthetic process"/>
    <property type="evidence" value="ECO:0007669"/>
    <property type="project" value="UniProtKB-UniPathway"/>
</dbReference>
<evidence type="ECO:0000259" key="11">
    <source>
        <dbReference type="Pfam" id="PF08546"/>
    </source>
</evidence>
<dbReference type="Pfam" id="PF02558">
    <property type="entry name" value="ApbA"/>
    <property type="match status" value="1"/>
</dbReference>
<organism evidence="12 13">
    <name type="scientific">Sulfurihydrogenibium yellowstonense SS-5</name>
    <dbReference type="NCBI Taxonomy" id="432331"/>
    <lineage>
        <taxon>Bacteria</taxon>
        <taxon>Pseudomonadati</taxon>
        <taxon>Aquificota</taxon>
        <taxon>Aquificia</taxon>
        <taxon>Aquificales</taxon>
        <taxon>Hydrogenothermaceae</taxon>
        <taxon>Sulfurihydrogenibium</taxon>
    </lineage>
</organism>
<dbReference type="SUPFAM" id="SSF48179">
    <property type="entry name" value="6-phosphogluconate dehydrogenase C-terminal domain-like"/>
    <property type="match status" value="1"/>
</dbReference>
<dbReference type="Gene3D" id="1.10.1040.10">
    <property type="entry name" value="N-(1-d-carboxylethyl)-l-norvaline Dehydrogenase, domain 2"/>
    <property type="match status" value="1"/>
</dbReference>
<dbReference type="InterPro" id="IPR013752">
    <property type="entry name" value="KPA_reductase"/>
</dbReference>
<name>C4FIW9_9AQUI</name>
<comment type="function">
    <text evidence="9">Catalyzes the NADPH-dependent reduction of ketopantoate into pantoic acid.</text>
</comment>
<accession>C4FIW9</accession>
<evidence type="ECO:0000256" key="9">
    <source>
        <dbReference type="RuleBase" id="RU362068"/>
    </source>
</evidence>
<evidence type="ECO:0000256" key="7">
    <source>
        <dbReference type="ARBA" id="ARBA00032024"/>
    </source>
</evidence>
<dbReference type="InterPro" id="IPR008927">
    <property type="entry name" value="6-PGluconate_DH-like_C_sf"/>
</dbReference>
<keyword evidence="6 9" id="KW-0560">Oxidoreductase</keyword>
<evidence type="ECO:0000256" key="6">
    <source>
        <dbReference type="ARBA" id="ARBA00023002"/>
    </source>
</evidence>
<evidence type="ECO:0000256" key="2">
    <source>
        <dbReference type="ARBA" id="ARBA00007870"/>
    </source>
</evidence>
<dbReference type="InterPro" id="IPR036291">
    <property type="entry name" value="NAD(P)-bd_dom_sf"/>
</dbReference>